<name>A0A0F9DEM0_9ZZZZ</name>
<evidence type="ECO:0000313" key="1">
    <source>
        <dbReference type="EMBL" id="KKL60203.1"/>
    </source>
</evidence>
<comment type="caution">
    <text evidence="1">The sequence shown here is derived from an EMBL/GenBank/DDBJ whole genome shotgun (WGS) entry which is preliminary data.</text>
</comment>
<accession>A0A0F9DEM0</accession>
<organism evidence="1">
    <name type="scientific">marine sediment metagenome</name>
    <dbReference type="NCBI Taxonomy" id="412755"/>
    <lineage>
        <taxon>unclassified sequences</taxon>
        <taxon>metagenomes</taxon>
        <taxon>ecological metagenomes</taxon>
    </lineage>
</organism>
<protein>
    <submittedName>
        <fullName evidence="1">Uncharacterized protein</fullName>
    </submittedName>
</protein>
<proteinExistence type="predicted"/>
<dbReference type="EMBL" id="LAZR01029229">
    <property type="protein sequence ID" value="KKL60203.1"/>
    <property type="molecule type" value="Genomic_DNA"/>
</dbReference>
<gene>
    <name evidence="1" type="ORF">LCGC14_2207650</name>
</gene>
<feature type="non-terminal residue" evidence="1">
    <location>
        <position position="41"/>
    </location>
</feature>
<reference evidence="1" key="1">
    <citation type="journal article" date="2015" name="Nature">
        <title>Complex archaea that bridge the gap between prokaryotes and eukaryotes.</title>
        <authorList>
            <person name="Spang A."/>
            <person name="Saw J.H."/>
            <person name="Jorgensen S.L."/>
            <person name="Zaremba-Niedzwiedzka K."/>
            <person name="Martijn J."/>
            <person name="Lind A.E."/>
            <person name="van Eijk R."/>
            <person name="Schleper C."/>
            <person name="Guy L."/>
            <person name="Ettema T.J."/>
        </authorList>
    </citation>
    <scope>NUCLEOTIDE SEQUENCE</scope>
</reference>
<sequence>MIRKKPPGERIKLWSDFSAGAGHLIDDGRTAGMYFASNLLG</sequence>
<dbReference type="AlphaFoldDB" id="A0A0F9DEM0"/>